<name>D3AX58_HETP5</name>
<dbReference type="Proteomes" id="UP000001396">
    <property type="component" value="Unassembled WGS sequence"/>
</dbReference>
<dbReference type="GeneID" id="31356218"/>
<dbReference type="EMBL" id="ADBJ01000003">
    <property type="protein sequence ID" value="EFA86127.1"/>
    <property type="molecule type" value="Genomic_DNA"/>
</dbReference>
<comment type="caution">
    <text evidence="1">The sequence shown here is derived from an EMBL/GenBank/DDBJ whole genome shotgun (WGS) entry which is preliminary data.</text>
</comment>
<gene>
    <name evidence="1" type="ORF">PPL_00687</name>
</gene>
<evidence type="ECO:0000313" key="2">
    <source>
        <dbReference type="Proteomes" id="UP000001396"/>
    </source>
</evidence>
<dbReference type="RefSeq" id="XP_020438232.1">
    <property type="nucleotide sequence ID" value="XM_020571709.1"/>
</dbReference>
<reference evidence="1 2" key="1">
    <citation type="journal article" date="2011" name="Genome Res.">
        <title>Phylogeny-wide analysis of social amoeba genomes highlights ancient origins for complex intercellular communication.</title>
        <authorList>
            <person name="Heidel A.J."/>
            <person name="Lawal H.M."/>
            <person name="Felder M."/>
            <person name="Schilde C."/>
            <person name="Helps N.R."/>
            <person name="Tunggal B."/>
            <person name="Rivero F."/>
            <person name="John U."/>
            <person name="Schleicher M."/>
            <person name="Eichinger L."/>
            <person name="Platzer M."/>
            <person name="Noegel A.A."/>
            <person name="Schaap P."/>
            <person name="Gloeckner G."/>
        </authorList>
    </citation>
    <scope>NUCLEOTIDE SEQUENCE [LARGE SCALE GENOMIC DNA]</scope>
    <source>
        <strain evidence="2">ATCC 26659 / Pp 5 / PN500</strain>
    </source>
</reference>
<evidence type="ECO:0000313" key="1">
    <source>
        <dbReference type="EMBL" id="EFA86127.1"/>
    </source>
</evidence>
<protein>
    <submittedName>
        <fullName evidence="1">Uncharacterized protein</fullName>
    </submittedName>
</protein>
<accession>D3AX58</accession>
<organism evidence="1 2">
    <name type="scientific">Heterostelium pallidum (strain ATCC 26659 / Pp 5 / PN500)</name>
    <name type="common">Cellular slime mold</name>
    <name type="synonym">Polysphondylium pallidum</name>
    <dbReference type="NCBI Taxonomy" id="670386"/>
    <lineage>
        <taxon>Eukaryota</taxon>
        <taxon>Amoebozoa</taxon>
        <taxon>Evosea</taxon>
        <taxon>Eumycetozoa</taxon>
        <taxon>Dictyostelia</taxon>
        <taxon>Acytosteliales</taxon>
        <taxon>Acytosteliaceae</taxon>
        <taxon>Heterostelium</taxon>
    </lineage>
</organism>
<keyword evidence="2" id="KW-1185">Reference proteome</keyword>
<dbReference type="InParanoid" id="D3AX58"/>
<sequence>MDLDVIKHQQVSWPHQNISQRCLSGVFSFAAKYGLFATRSVGTPLESTASITSFYCFLRRNIKILTGELIFRSHEFSAKLHVS</sequence>
<dbReference type="AlphaFoldDB" id="D3AX58"/>
<proteinExistence type="predicted"/>